<dbReference type="Gene3D" id="3.90.1150.10">
    <property type="entry name" value="Aspartate Aminotransferase, domain 1"/>
    <property type="match status" value="1"/>
</dbReference>
<dbReference type="Pfam" id="PF00155">
    <property type="entry name" value="Aminotran_1_2"/>
    <property type="match status" value="1"/>
</dbReference>
<evidence type="ECO:0000256" key="4">
    <source>
        <dbReference type="ARBA" id="ARBA00022679"/>
    </source>
</evidence>
<dbReference type="InterPro" id="IPR015424">
    <property type="entry name" value="PyrdxlP-dep_Trfase"/>
</dbReference>
<dbReference type="PANTHER" id="PTHR46383">
    <property type="entry name" value="ASPARTATE AMINOTRANSFERASE"/>
    <property type="match status" value="1"/>
</dbReference>
<sequence length="390" mass="43228">MKPSDQNISYYAKNYPASGIRAMFDLLPEYPDVVNLCNGEPDFSTPSHICEAAIASIQGGDTRYSPTSGILELRQAVADKYTQQLKRRITPDNVMIVCGGTEALMMSLLATVNPGDEVIVTDPCYPNYFAQIELVKAKCVSIPVYEKNNFQIDPEDLKKAISSRTKGIILNYPNNPLGVTASEEYIQSLEQLIDDNNLIVFSDEVYESLTYGKSGHYSLAQNDRIKDNVLVMNSLSKTYAMTGWRIGYIVGHPKIMKSMFRLQESVLSCLPVFIQKAALAALRGSQDKVQEMASAYEKRMNLLVDGIQSMPGFKCIRPMGGLCVMANISAYNKSSEEFSRELLENAGVMTVPGSAFGPMGEGYIRFCFANSFENIQKGVERLSSYIASRQ</sequence>
<accession>A0A1H4A159</accession>
<dbReference type="InterPro" id="IPR004839">
    <property type="entry name" value="Aminotransferase_I/II_large"/>
</dbReference>
<dbReference type="AlphaFoldDB" id="A0A1H4A159"/>
<dbReference type="GO" id="GO:0006520">
    <property type="term" value="P:amino acid metabolic process"/>
    <property type="evidence" value="ECO:0007669"/>
    <property type="project" value="InterPro"/>
</dbReference>
<dbReference type="FunFam" id="3.40.640.10:FF:000033">
    <property type="entry name" value="Aspartate aminotransferase"/>
    <property type="match status" value="1"/>
</dbReference>
<evidence type="ECO:0000256" key="3">
    <source>
        <dbReference type="ARBA" id="ARBA00022576"/>
    </source>
</evidence>
<dbReference type="InterPro" id="IPR050596">
    <property type="entry name" value="AspAT/PAT-like"/>
</dbReference>
<keyword evidence="3 6" id="KW-0032">Aminotransferase</keyword>
<keyword evidence="9" id="KW-1185">Reference proteome</keyword>
<dbReference type="EC" id="2.6.1.-" evidence="6"/>
<dbReference type="PROSITE" id="PS00105">
    <property type="entry name" value="AA_TRANSFER_CLASS_1"/>
    <property type="match status" value="1"/>
</dbReference>
<evidence type="ECO:0000259" key="7">
    <source>
        <dbReference type="Pfam" id="PF00155"/>
    </source>
</evidence>
<dbReference type="Gene3D" id="3.40.640.10">
    <property type="entry name" value="Type I PLP-dependent aspartate aminotransferase-like (Major domain)"/>
    <property type="match status" value="1"/>
</dbReference>
<dbReference type="InterPro" id="IPR004838">
    <property type="entry name" value="NHTrfase_class1_PyrdxlP-BS"/>
</dbReference>
<dbReference type="Proteomes" id="UP000199409">
    <property type="component" value="Unassembled WGS sequence"/>
</dbReference>
<dbReference type="InterPro" id="IPR015421">
    <property type="entry name" value="PyrdxlP-dep_Trfase_major"/>
</dbReference>
<reference evidence="8 9" key="1">
    <citation type="submission" date="2016-10" db="EMBL/GenBank/DDBJ databases">
        <authorList>
            <person name="de Groot N.N."/>
        </authorList>
    </citation>
    <scope>NUCLEOTIDE SEQUENCE [LARGE SCALE GENOMIC DNA]</scope>
    <source>
        <strain evidence="8 9">DSM 7343</strain>
    </source>
</reference>
<evidence type="ECO:0000313" key="9">
    <source>
        <dbReference type="Proteomes" id="UP000199409"/>
    </source>
</evidence>
<gene>
    <name evidence="8" type="ORF">SAMN05660420_01743</name>
</gene>
<dbReference type="PANTHER" id="PTHR46383:SF3">
    <property type="entry name" value="ASPARTATE AMINOTRANSFERASE-RELATED"/>
    <property type="match status" value="1"/>
</dbReference>
<dbReference type="STRING" id="37625.SAMN05660420_01743"/>
<evidence type="ECO:0000256" key="1">
    <source>
        <dbReference type="ARBA" id="ARBA00001933"/>
    </source>
</evidence>
<dbReference type="SUPFAM" id="SSF53383">
    <property type="entry name" value="PLP-dependent transferases"/>
    <property type="match status" value="1"/>
</dbReference>
<keyword evidence="4 6" id="KW-0808">Transferase</keyword>
<comment type="cofactor">
    <cofactor evidence="1 6">
        <name>pyridoxal 5'-phosphate</name>
        <dbReference type="ChEBI" id="CHEBI:597326"/>
    </cofactor>
</comment>
<evidence type="ECO:0000313" key="8">
    <source>
        <dbReference type="EMBL" id="SEA29204.1"/>
    </source>
</evidence>
<feature type="domain" description="Aminotransferase class I/classII large" evidence="7">
    <location>
        <begin position="32"/>
        <end position="382"/>
    </location>
</feature>
<dbReference type="CDD" id="cd00609">
    <property type="entry name" value="AAT_like"/>
    <property type="match status" value="1"/>
</dbReference>
<dbReference type="EMBL" id="FNQN01000004">
    <property type="protein sequence ID" value="SEA29204.1"/>
    <property type="molecule type" value="Genomic_DNA"/>
</dbReference>
<organism evidence="8 9">
    <name type="scientific">Desulfuromusa kysingii</name>
    <dbReference type="NCBI Taxonomy" id="37625"/>
    <lineage>
        <taxon>Bacteria</taxon>
        <taxon>Pseudomonadati</taxon>
        <taxon>Thermodesulfobacteriota</taxon>
        <taxon>Desulfuromonadia</taxon>
        <taxon>Desulfuromonadales</taxon>
        <taxon>Geopsychrobacteraceae</taxon>
        <taxon>Desulfuromusa</taxon>
    </lineage>
</organism>
<dbReference type="GO" id="GO:0030170">
    <property type="term" value="F:pyridoxal phosphate binding"/>
    <property type="evidence" value="ECO:0007669"/>
    <property type="project" value="InterPro"/>
</dbReference>
<evidence type="ECO:0000256" key="5">
    <source>
        <dbReference type="ARBA" id="ARBA00022898"/>
    </source>
</evidence>
<keyword evidence="5" id="KW-0663">Pyridoxal phosphate</keyword>
<dbReference type="GO" id="GO:0008483">
    <property type="term" value="F:transaminase activity"/>
    <property type="evidence" value="ECO:0007669"/>
    <property type="project" value="UniProtKB-KW"/>
</dbReference>
<proteinExistence type="inferred from homology"/>
<dbReference type="InterPro" id="IPR015422">
    <property type="entry name" value="PyrdxlP-dep_Trfase_small"/>
</dbReference>
<dbReference type="OrthoDB" id="9804474at2"/>
<comment type="similarity">
    <text evidence="2 6">Belongs to the class-I pyridoxal-phosphate-dependent aminotransferase family.</text>
</comment>
<evidence type="ECO:0000256" key="2">
    <source>
        <dbReference type="ARBA" id="ARBA00007441"/>
    </source>
</evidence>
<evidence type="ECO:0000256" key="6">
    <source>
        <dbReference type="RuleBase" id="RU000481"/>
    </source>
</evidence>
<name>A0A1H4A159_9BACT</name>
<protein>
    <recommendedName>
        <fullName evidence="6">Aminotransferase</fullName>
        <ecNumber evidence="6">2.6.1.-</ecNumber>
    </recommendedName>
</protein>